<dbReference type="RefSeq" id="WP_012002473.1">
    <property type="nucleotide sequence ID" value="NC_009828.1"/>
</dbReference>
<dbReference type="STRING" id="416591.Tlet_0425"/>
<feature type="signal peptide" evidence="1">
    <location>
        <begin position="1"/>
        <end position="20"/>
    </location>
</feature>
<keyword evidence="1" id="KW-0732">Signal</keyword>
<dbReference type="Proteomes" id="UP000002016">
    <property type="component" value="Chromosome"/>
</dbReference>
<dbReference type="HOGENOM" id="CLU_446091_0_0_0"/>
<dbReference type="InterPro" id="IPR003961">
    <property type="entry name" value="FN3_dom"/>
</dbReference>
<dbReference type="KEGG" id="tle:Tlet_0425"/>
<dbReference type="EMBL" id="CP000812">
    <property type="protein sequence ID" value="ABV32992.1"/>
    <property type="molecule type" value="Genomic_DNA"/>
</dbReference>
<keyword evidence="3" id="KW-1185">Reference proteome</keyword>
<dbReference type="InterPro" id="IPR013783">
    <property type="entry name" value="Ig-like_fold"/>
</dbReference>
<dbReference type="InterPro" id="IPR036116">
    <property type="entry name" value="FN3_sf"/>
</dbReference>
<dbReference type="SUPFAM" id="SSF75011">
    <property type="entry name" value="3-carboxy-cis,cis-mucoante lactonizing enzyme"/>
    <property type="match status" value="1"/>
</dbReference>
<evidence type="ECO:0000256" key="1">
    <source>
        <dbReference type="SAM" id="SignalP"/>
    </source>
</evidence>
<accession>A8F4A8</accession>
<organism evidence="2 3">
    <name type="scientific">Pseudothermotoga lettingae (strain ATCC BAA-301 / DSM 14385 / NBRC 107922 / TMO)</name>
    <name type="common">Thermotoga lettingae</name>
    <dbReference type="NCBI Taxonomy" id="416591"/>
    <lineage>
        <taxon>Bacteria</taxon>
        <taxon>Thermotogati</taxon>
        <taxon>Thermotogota</taxon>
        <taxon>Thermotogae</taxon>
        <taxon>Thermotogales</taxon>
        <taxon>Thermotogaceae</taxon>
        <taxon>Pseudothermotoga</taxon>
    </lineage>
</organism>
<dbReference type="SUPFAM" id="SSF49265">
    <property type="entry name" value="Fibronectin type III"/>
    <property type="match status" value="1"/>
</dbReference>
<dbReference type="OrthoDB" id="45077at2"/>
<protein>
    <submittedName>
        <fullName evidence="2">Fibronectin type III domain protein</fullName>
    </submittedName>
</protein>
<name>A8F4A8_PSELT</name>
<dbReference type="PROSITE" id="PS51257">
    <property type="entry name" value="PROKAR_LIPOPROTEIN"/>
    <property type="match status" value="1"/>
</dbReference>
<sequence precursor="true">MKKWALLFSAFLLLCGCLKLDSSKGSLVVKILSEKVIPDSTAVQGLIILQNDSRTIQQFFNFPGQSEIGFEGLETGFWNIEVNLLDSHGYALYSAHKQVTVVAGQTTSTSISLELNKADLELVISVNSDQIDRINIELSCNEEKIEEQSTVINNAAFFNFSGLLSAVWNLRIELYSLDNLIMVCPSSGAYGLELQPGRTNVFQIEIDNFGSVTIEILSNDLEAVSNATAVNLDEGISIQWEAVYGADYYDIYRKEGNLWVKMNTDDLSETNFVDTYVEEGEEYSYVINARSIDGKHSGFSQPFTIVRDIRRVFVFSNEKIYVFHWNEDRLDNFQEIQVSETLLDIGAENRYLITVGHYPCTFTRYNGTTFSKECQNIFQAYPLSASFNGDYFYTVAGNYLLKLSSKTLDYQQFPFPGVARISVDDFLCAADNTGMVSIYALSDFSNYLDRVNGSFAFTRGGSVYVFSQGQINIYHVDGQDVTLNKQIAFSRDPLNMRVYNNYIYAGTDNGVYIINIDDGSQNTIASGLLIRDLEIFDKKLYIVENNELLVYDLINPSMPVFITSTIFPVNCFGVSVD</sequence>
<gene>
    <name evidence="2" type="ordered locus">Tlet_0425</name>
</gene>
<dbReference type="Gene3D" id="2.60.40.10">
    <property type="entry name" value="Immunoglobulins"/>
    <property type="match status" value="1"/>
</dbReference>
<dbReference type="AlphaFoldDB" id="A8F4A8"/>
<evidence type="ECO:0000313" key="3">
    <source>
        <dbReference type="Proteomes" id="UP000002016"/>
    </source>
</evidence>
<evidence type="ECO:0000313" key="2">
    <source>
        <dbReference type="EMBL" id="ABV32992.1"/>
    </source>
</evidence>
<reference evidence="2 3" key="2">
    <citation type="journal article" date="2009" name="Proc. Natl. Acad. Sci. U.S.A.">
        <title>On the chimeric nature, thermophilic origin, and phylogenetic placement of the Thermotogales.</title>
        <authorList>
            <person name="Zhaxybayeva O."/>
            <person name="Swithers K.S."/>
            <person name="Lapierre P."/>
            <person name="Fournier G.P."/>
            <person name="Bickhart D.M."/>
            <person name="DeBoy R.T."/>
            <person name="Nelson K.E."/>
            <person name="Nesbo C.L."/>
            <person name="Doolittle W.F."/>
            <person name="Gogarten J.P."/>
            <person name="Noll K.M."/>
        </authorList>
    </citation>
    <scope>NUCLEOTIDE SEQUENCE [LARGE SCALE GENOMIC DNA]</scope>
    <source>
        <strain evidence="3">ATCC BAA-301 / DSM 14385 / NBRC 107922 / TMO</strain>
    </source>
</reference>
<feature type="chain" id="PRO_5002719150" evidence="1">
    <location>
        <begin position="21"/>
        <end position="577"/>
    </location>
</feature>
<dbReference type="CDD" id="cd00063">
    <property type="entry name" value="FN3"/>
    <property type="match status" value="1"/>
</dbReference>
<reference evidence="2 3" key="1">
    <citation type="submission" date="2007-08" db="EMBL/GenBank/DDBJ databases">
        <title>Complete sequence of Thermotoga lettingae TMO.</title>
        <authorList>
            <consortium name="US DOE Joint Genome Institute"/>
            <person name="Copeland A."/>
            <person name="Lucas S."/>
            <person name="Lapidus A."/>
            <person name="Barry K."/>
            <person name="Glavina del Rio T."/>
            <person name="Dalin E."/>
            <person name="Tice H."/>
            <person name="Pitluck S."/>
            <person name="Foster B."/>
            <person name="Bruce D."/>
            <person name="Schmutz J."/>
            <person name="Larimer F."/>
            <person name="Land M."/>
            <person name="Hauser L."/>
            <person name="Kyrpides N."/>
            <person name="Mikhailova N."/>
            <person name="Nelson K."/>
            <person name="Gogarten J.P."/>
            <person name="Noll K."/>
            <person name="Richardson P."/>
        </authorList>
    </citation>
    <scope>NUCLEOTIDE SEQUENCE [LARGE SCALE GENOMIC DNA]</scope>
    <source>
        <strain evidence="3">ATCC BAA-301 / DSM 14385 / NBRC 107922 / TMO</strain>
    </source>
</reference>
<proteinExistence type="predicted"/>